<dbReference type="AlphaFoldDB" id="A0A0D6L8F2"/>
<gene>
    <name evidence="3" type="ORF">ANCCEY_13616</name>
</gene>
<proteinExistence type="predicted"/>
<keyword evidence="2" id="KW-1133">Transmembrane helix</keyword>
<feature type="compositionally biased region" description="Acidic residues" evidence="1">
    <location>
        <begin position="68"/>
        <end position="79"/>
    </location>
</feature>
<accession>A0A0D6L8F2</accession>
<sequence>MASIHSAVTLYLLSLQVCGLILLLLMYCVTCGKLKTRPDDDEFEADERIKDVEEVKKELDYADKCDKDAEDDEDDDDDDQHTPRKEAHQKQK</sequence>
<evidence type="ECO:0000313" key="4">
    <source>
        <dbReference type="Proteomes" id="UP000054495"/>
    </source>
</evidence>
<feature type="transmembrane region" description="Helical" evidence="2">
    <location>
        <begin position="6"/>
        <end position="29"/>
    </location>
</feature>
<keyword evidence="2" id="KW-0472">Membrane</keyword>
<reference evidence="3 4" key="1">
    <citation type="submission" date="2013-05" db="EMBL/GenBank/DDBJ databases">
        <title>Draft genome of the parasitic nematode Anyclostoma ceylanicum.</title>
        <authorList>
            <person name="Mitreva M."/>
        </authorList>
    </citation>
    <scope>NUCLEOTIDE SEQUENCE [LARGE SCALE GENOMIC DNA]</scope>
</reference>
<protein>
    <submittedName>
        <fullName evidence="3">Uncharacterized protein</fullName>
    </submittedName>
</protein>
<evidence type="ECO:0000313" key="3">
    <source>
        <dbReference type="EMBL" id="EPB67288.1"/>
    </source>
</evidence>
<evidence type="ECO:0000256" key="1">
    <source>
        <dbReference type="SAM" id="MobiDB-lite"/>
    </source>
</evidence>
<name>A0A0D6L8F2_9BILA</name>
<organism evidence="3 4">
    <name type="scientific">Ancylostoma ceylanicum</name>
    <dbReference type="NCBI Taxonomy" id="53326"/>
    <lineage>
        <taxon>Eukaryota</taxon>
        <taxon>Metazoa</taxon>
        <taxon>Ecdysozoa</taxon>
        <taxon>Nematoda</taxon>
        <taxon>Chromadorea</taxon>
        <taxon>Rhabditida</taxon>
        <taxon>Rhabditina</taxon>
        <taxon>Rhabditomorpha</taxon>
        <taxon>Strongyloidea</taxon>
        <taxon>Ancylostomatidae</taxon>
        <taxon>Ancylostomatinae</taxon>
        <taxon>Ancylostoma</taxon>
    </lineage>
</organism>
<dbReference type="Proteomes" id="UP000054495">
    <property type="component" value="Unassembled WGS sequence"/>
</dbReference>
<dbReference type="EMBL" id="KE125727">
    <property type="protein sequence ID" value="EPB67288.1"/>
    <property type="molecule type" value="Genomic_DNA"/>
</dbReference>
<keyword evidence="2" id="KW-0812">Transmembrane</keyword>
<feature type="region of interest" description="Disordered" evidence="1">
    <location>
        <begin position="63"/>
        <end position="92"/>
    </location>
</feature>
<evidence type="ECO:0000256" key="2">
    <source>
        <dbReference type="SAM" id="Phobius"/>
    </source>
</evidence>
<keyword evidence="4" id="KW-1185">Reference proteome</keyword>
<feature type="compositionally biased region" description="Basic and acidic residues" evidence="1">
    <location>
        <begin position="80"/>
        <end position="92"/>
    </location>
</feature>